<dbReference type="Proteomes" id="UP000535543">
    <property type="component" value="Unassembled WGS sequence"/>
</dbReference>
<dbReference type="PANTHER" id="PTHR33608:SF3">
    <property type="entry name" value="SLR2013 PROTEIN"/>
    <property type="match status" value="1"/>
</dbReference>
<feature type="domain" description="DUF58" evidence="1">
    <location>
        <begin position="193"/>
        <end position="370"/>
    </location>
</feature>
<dbReference type="PANTHER" id="PTHR33608">
    <property type="entry name" value="BLL2464 PROTEIN"/>
    <property type="match status" value="1"/>
</dbReference>
<name>A0A848KA03_9NOCA</name>
<evidence type="ECO:0000313" key="2">
    <source>
        <dbReference type="EMBL" id="NMN95643.1"/>
    </source>
</evidence>
<evidence type="ECO:0000259" key="1">
    <source>
        <dbReference type="Pfam" id="PF01882"/>
    </source>
</evidence>
<protein>
    <submittedName>
        <fullName evidence="2">DUF58 domain-containing protein</fullName>
    </submittedName>
</protein>
<dbReference type="Pfam" id="PF01882">
    <property type="entry name" value="DUF58"/>
    <property type="match status" value="1"/>
</dbReference>
<organism evidence="2 3">
    <name type="scientific">Antrihabitans stalactiti</name>
    <dbReference type="NCBI Taxonomy" id="2584121"/>
    <lineage>
        <taxon>Bacteria</taxon>
        <taxon>Bacillati</taxon>
        <taxon>Actinomycetota</taxon>
        <taxon>Actinomycetes</taxon>
        <taxon>Mycobacteriales</taxon>
        <taxon>Nocardiaceae</taxon>
        <taxon>Antrihabitans</taxon>
    </lineage>
</organism>
<dbReference type="AlphaFoldDB" id="A0A848KA03"/>
<dbReference type="InterPro" id="IPR002881">
    <property type="entry name" value="DUF58"/>
</dbReference>
<sequence>MVVTGRLAVLAAAGALIVAVALPSWIGVIVVTALVLAIAAGDIHDAGNIREVTVSRPRITTVRLGRRVEVPLTVVNTSSRRVRATVWDDWPPSAGVKQQAQRADLPPAASATFVADTEPDRRGDRNAGEVTVRVIGPLGLAGRQLRHTVPATVRALPAFRSERQLPSKVKQLQHLEGRNVASVRGQGTEFDSFREYTVGDDVRSIDWRATARARDVIVRTWRPERNRHVLLILDTGRASAGRTGDGTRLDTCMEAALLLGGLASRAGDTVDLLAYDRAVRAEVTGIAGKRLQQKLMHAMAPLAPTLAETDCRGLVEAAVRRTKRRSLVVWCTSLESGWPAADLLAAIRILAHRHHVLLVSVTDPEVTRLAGQRGSPAALYDAAAAERSLAERDRLTEALRRVGVGVVAAPPDRLPAALADEYLELKRIGTM</sequence>
<gene>
    <name evidence="2" type="ORF">FGL95_11420</name>
</gene>
<dbReference type="EMBL" id="VCQU01000003">
    <property type="protein sequence ID" value="NMN95643.1"/>
    <property type="molecule type" value="Genomic_DNA"/>
</dbReference>
<accession>A0A848KA03</accession>
<reference evidence="2 3" key="2">
    <citation type="submission" date="2020-06" db="EMBL/GenBank/DDBJ databases">
        <title>Antribacter stalactiti gen. nov., sp. nov., a new member of the family Nacardiaceae isolated from a cave.</title>
        <authorList>
            <person name="Kim I.S."/>
        </authorList>
    </citation>
    <scope>NUCLEOTIDE SEQUENCE [LARGE SCALE GENOMIC DNA]</scope>
    <source>
        <strain evidence="2 3">YC2-7</strain>
    </source>
</reference>
<keyword evidence="3" id="KW-1185">Reference proteome</keyword>
<comment type="caution">
    <text evidence="2">The sequence shown here is derived from an EMBL/GenBank/DDBJ whole genome shotgun (WGS) entry which is preliminary data.</text>
</comment>
<reference evidence="2 3" key="1">
    <citation type="submission" date="2019-05" db="EMBL/GenBank/DDBJ databases">
        <authorList>
            <person name="Lee S.D."/>
        </authorList>
    </citation>
    <scope>NUCLEOTIDE SEQUENCE [LARGE SCALE GENOMIC DNA]</scope>
    <source>
        <strain evidence="2 3">YC2-7</strain>
    </source>
</reference>
<evidence type="ECO:0000313" key="3">
    <source>
        <dbReference type="Proteomes" id="UP000535543"/>
    </source>
</evidence>
<proteinExistence type="predicted"/>